<feature type="domain" description="Peptidase M12A" evidence="12">
    <location>
        <begin position="97"/>
        <end position="309"/>
    </location>
</feature>
<dbReference type="OrthoDB" id="5786116at2759"/>
<dbReference type="GO" id="GO:0005576">
    <property type="term" value="C:extracellular region"/>
    <property type="evidence" value="ECO:0007669"/>
    <property type="project" value="UniProtKB-SubCell"/>
</dbReference>
<gene>
    <name evidence="13" type="ORF">DICVIV_13632</name>
</gene>
<feature type="chain" id="PRO_5015024139" description="Zinc metalloproteinase" evidence="10">
    <location>
        <begin position="18"/>
        <end position="449"/>
    </location>
</feature>
<keyword evidence="7 11" id="KW-0482">Metalloprotease</keyword>
<feature type="binding site" evidence="11">
    <location>
        <position position="255"/>
    </location>
    <ligand>
        <name>Zn(2+)</name>
        <dbReference type="ChEBI" id="CHEBI:29105"/>
        <note>catalytic</note>
    </ligand>
</feature>
<evidence type="ECO:0000313" key="14">
    <source>
        <dbReference type="Proteomes" id="UP000053766"/>
    </source>
</evidence>
<keyword evidence="14" id="KW-1185">Reference proteome</keyword>
<dbReference type="Gene3D" id="3.40.390.10">
    <property type="entry name" value="Collagenase (Catalytic Domain)"/>
    <property type="match status" value="1"/>
</dbReference>
<evidence type="ECO:0000256" key="9">
    <source>
        <dbReference type="ARBA" id="ARBA00023180"/>
    </source>
</evidence>
<dbReference type="PROSITE" id="PS00022">
    <property type="entry name" value="EGF_1"/>
    <property type="match status" value="1"/>
</dbReference>
<keyword evidence="2 10" id="KW-0964">Secreted</keyword>
<reference evidence="13 14" key="1">
    <citation type="submission" date="2013-11" db="EMBL/GenBank/DDBJ databases">
        <title>Draft genome of the bovine lungworm Dictyocaulus viviparus.</title>
        <authorList>
            <person name="Mitreva M."/>
        </authorList>
    </citation>
    <scope>NUCLEOTIDE SEQUENCE [LARGE SCALE GENOMIC DNA]</scope>
    <source>
        <strain evidence="13 14">HannoverDv2000</strain>
    </source>
</reference>
<keyword evidence="6 11" id="KW-0862">Zinc</keyword>
<protein>
    <recommendedName>
        <fullName evidence="10">Zinc metalloproteinase</fullName>
    </recommendedName>
</protein>
<dbReference type="GO" id="GO:0018996">
    <property type="term" value="P:molting cycle, collagen and cuticulin-based cuticle"/>
    <property type="evidence" value="ECO:0007669"/>
    <property type="project" value="InterPro"/>
</dbReference>
<keyword evidence="9" id="KW-0325">Glycoprotein</keyword>
<proteinExistence type="predicted"/>
<keyword evidence="3 11" id="KW-0645">Protease</keyword>
<evidence type="ECO:0000256" key="8">
    <source>
        <dbReference type="ARBA" id="ARBA00023157"/>
    </source>
</evidence>
<dbReference type="EMBL" id="KN717239">
    <property type="protein sequence ID" value="KJH40412.1"/>
    <property type="molecule type" value="Genomic_DNA"/>
</dbReference>
<dbReference type="AlphaFoldDB" id="A0A0D8X9G1"/>
<keyword evidence="8" id="KW-1015">Disulfide bond</keyword>
<evidence type="ECO:0000256" key="1">
    <source>
        <dbReference type="ARBA" id="ARBA00004613"/>
    </source>
</evidence>
<evidence type="ECO:0000256" key="7">
    <source>
        <dbReference type="ARBA" id="ARBA00023049"/>
    </source>
</evidence>
<dbReference type="SUPFAM" id="SSF55486">
    <property type="entry name" value="Metalloproteases ('zincins'), catalytic domain"/>
    <property type="match status" value="1"/>
</dbReference>
<comment type="subcellular location">
    <subcellularLocation>
        <location evidence="1 10">Secreted</location>
    </subcellularLocation>
</comment>
<keyword evidence="4 11" id="KW-0479">Metal-binding</keyword>
<dbReference type="Pfam" id="PF01400">
    <property type="entry name" value="Astacin"/>
    <property type="match status" value="2"/>
</dbReference>
<dbReference type="PROSITE" id="PS51864">
    <property type="entry name" value="ASTACIN"/>
    <property type="match status" value="1"/>
</dbReference>
<dbReference type="Proteomes" id="UP000053766">
    <property type="component" value="Unassembled WGS sequence"/>
</dbReference>
<reference evidence="14" key="2">
    <citation type="journal article" date="2016" name="Sci. Rep.">
        <title>Dictyocaulus viviparus genome, variome and transcriptome elucidate lungworm biology and support future intervention.</title>
        <authorList>
            <person name="McNulty S.N."/>
            <person name="Strube C."/>
            <person name="Rosa B.A."/>
            <person name="Martin J.C."/>
            <person name="Tyagi R."/>
            <person name="Choi Y.J."/>
            <person name="Wang Q."/>
            <person name="Hallsworth Pepin K."/>
            <person name="Zhang X."/>
            <person name="Ozersky P."/>
            <person name="Wilson R.K."/>
            <person name="Sternberg P.W."/>
            <person name="Gasser R.B."/>
            <person name="Mitreva M."/>
        </authorList>
    </citation>
    <scope>NUCLEOTIDE SEQUENCE [LARGE SCALE GENOMIC DNA]</scope>
    <source>
        <strain evidence="14">HannoverDv2000</strain>
    </source>
</reference>
<organism evidence="13 14">
    <name type="scientific">Dictyocaulus viviparus</name>
    <name type="common">Bovine lungworm</name>
    <dbReference type="NCBI Taxonomy" id="29172"/>
    <lineage>
        <taxon>Eukaryota</taxon>
        <taxon>Metazoa</taxon>
        <taxon>Ecdysozoa</taxon>
        <taxon>Nematoda</taxon>
        <taxon>Chromadorea</taxon>
        <taxon>Rhabditida</taxon>
        <taxon>Rhabditina</taxon>
        <taxon>Rhabditomorpha</taxon>
        <taxon>Strongyloidea</taxon>
        <taxon>Metastrongylidae</taxon>
        <taxon>Dictyocaulus</taxon>
    </lineage>
</organism>
<evidence type="ECO:0000256" key="10">
    <source>
        <dbReference type="PIRNR" id="PIRNR036365"/>
    </source>
</evidence>
<evidence type="ECO:0000256" key="6">
    <source>
        <dbReference type="ARBA" id="ARBA00022833"/>
    </source>
</evidence>
<evidence type="ECO:0000313" key="13">
    <source>
        <dbReference type="EMBL" id="KJH40412.1"/>
    </source>
</evidence>
<dbReference type="InterPro" id="IPR001506">
    <property type="entry name" value="Peptidase_M12A"/>
</dbReference>
<name>A0A0D8X9G1_DICVI</name>
<evidence type="ECO:0000256" key="2">
    <source>
        <dbReference type="ARBA" id="ARBA00022525"/>
    </source>
</evidence>
<dbReference type="GO" id="GO:0004222">
    <property type="term" value="F:metalloendopeptidase activity"/>
    <property type="evidence" value="ECO:0007669"/>
    <property type="project" value="UniProtKB-UniRule"/>
</dbReference>
<dbReference type="GO" id="GO:0006508">
    <property type="term" value="P:proteolysis"/>
    <property type="evidence" value="ECO:0007669"/>
    <property type="project" value="UniProtKB-KW"/>
</dbReference>
<dbReference type="PANTHER" id="PTHR10127">
    <property type="entry name" value="DISCOIDIN, CUB, EGF, LAMININ , AND ZINC METALLOPROTEASE DOMAIN CONTAINING"/>
    <property type="match status" value="1"/>
</dbReference>
<feature type="binding site" evidence="11">
    <location>
        <position position="259"/>
    </location>
    <ligand>
        <name>Zn(2+)</name>
        <dbReference type="ChEBI" id="CHEBI:29105"/>
        <note>catalytic</note>
    </ligand>
</feature>
<feature type="binding site" evidence="11">
    <location>
        <position position="265"/>
    </location>
    <ligand>
        <name>Zn(2+)</name>
        <dbReference type="ChEBI" id="CHEBI:29105"/>
        <note>catalytic</note>
    </ligand>
</feature>
<evidence type="ECO:0000259" key="12">
    <source>
        <dbReference type="PROSITE" id="PS51864"/>
    </source>
</evidence>
<evidence type="ECO:0000256" key="5">
    <source>
        <dbReference type="ARBA" id="ARBA00022801"/>
    </source>
</evidence>
<evidence type="ECO:0000256" key="11">
    <source>
        <dbReference type="PROSITE-ProRule" id="PRU01211"/>
    </source>
</evidence>
<keyword evidence="10" id="KW-0732">Signal</keyword>
<feature type="active site" evidence="11">
    <location>
        <position position="256"/>
    </location>
</feature>
<feature type="signal peptide" evidence="10">
    <location>
        <begin position="1"/>
        <end position="17"/>
    </location>
</feature>
<dbReference type="GO" id="GO:0008270">
    <property type="term" value="F:zinc ion binding"/>
    <property type="evidence" value="ECO:0007669"/>
    <property type="project" value="UniProtKB-UniRule"/>
</dbReference>
<comment type="cofactor">
    <cofactor evidence="11">
        <name>Zn(2+)</name>
        <dbReference type="ChEBI" id="CHEBI:29105"/>
    </cofactor>
    <text evidence="11">Binds 1 zinc ion per subunit.</text>
</comment>
<evidence type="ECO:0000256" key="3">
    <source>
        <dbReference type="ARBA" id="ARBA00022670"/>
    </source>
</evidence>
<dbReference type="InterPro" id="IPR000742">
    <property type="entry name" value="EGF"/>
</dbReference>
<dbReference type="InterPro" id="IPR017050">
    <property type="entry name" value="Metallopeptidase_nem"/>
</dbReference>
<accession>A0A0D8X9G1</accession>
<dbReference type="PANTHER" id="PTHR10127:SF780">
    <property type="entry name" value="METALLOENDOPEPTIDASE"/>
    <property type="match status" value="1"/>
</dbReference>
<dbReference type="SMART" id="SM00235">
    <property type="entry name" value="ZnMc"/>
    <property type="match status" value="1"/>
</dbReference>
<dbReference type="InterPro" id="IPR006026">
    <property type="entry name" value="Peptidase_Metallo"/>
</dbReference>
<comment type="caution">
    <text evidence="11">Lacks conserved residue(s) required for the propagation of feature annotation.</text>
</comment>
<keyword evidence="5 11" id="KW-0378">Hydrolase</keyword>
<evidence type="ECO:0000256" key="4">
    <source>
        <dbReference type="ARBA" id="ARBA00022723"/>
    </source>
</evidence>
<sequence length="449" mass="50924">MRICLLLLIVLCDNAALLDIRGMRLKRSSAEKSVGEKSEQEYEAARDEPDVVDDLNLTYLQQADMSLYQEDIWLTDEQNEKIQNDIEVDEGIRVKRQAYRNWRYPRTIWTDGVVYYNFYNASNDAKRVFGKAIEAWQNATCITFKESKTAKDKINVINAYGCWSRVGKAGGDQTLSLGNGCQTVAESVSHVFELITELRASGDLQPSIDSHAADLLSLLLLQNSEALRFNITNNYVLQTVAKQIGNLQDIGTAIHEIGHALGMFHTHSRHDRDDFIILIEENFRKGWKNQLDKEPKDRNYNYEIPYDYGTTISLYDNLMRNYHYGCLKNCKDLCPTKCRNGGFPHPRNCSQCICPTGYGGDLCDKRPSGCGEILNATTIHKTLRVSMGSRNLYQAKDEADKCIYWIQAPIGSTIEVVLDSYMGDVTTDGCVYSGVEIKVMEDKRLTGYK</sequence>
<dbReference type="PIRSF" id="PIRSF036365">
    <property type="entry name" value="Astacin_nematoda"/>
    <property type="match status" value="1"/>
</dbReference>
<dbReference type="PROSITE" id="PS01186">
    <property type="entry name" value="EGF_2"/>
    <property type="match status" value="1"/>
</dbReference>
<dbReference type="InterPro" id="IPR024079">
    <property type="entry name" value="MetalloPept_cat_dom_sf"/>
</dbReference>